<dbReference type="PANTHER" id="PTHR30460">
    <property type="entry name" value="MODERATE CONDUCTANCE MECHANOSENSITIVE CHANNEL YBIO"/>
    <property type="match status" value="1"/>
</dbReference>
<dbReference type="Pfam" id="PF00924">
    <property type="entry name" value="MS_channel_2nd"/>
    <property type="match status" value="1"/>
</dbReference>
<dbReference type="SUPFAM" id="SSF82861">
    <property type="entry name" value="Mechanosensitive channel protein MscS (YggB), transmembrane region"/>
    <property type="match status" value="1"/>
</dbReference>
<keyword evidence="4 7" id="KW-0812">Transmembrane</keyword>
<organism evidence="10 11">
    <name type="scientific">candidate division WOR-3 bacterium</name>
    <dbReference type="NCBI Taxonomy" id="2052148"/>
    <lineage>
        <taxon>Bacteria</taxon>
        <taxon>Bacteria division WOR-3</taxon>
    </lineage>
</organism>
<dbReference type="InterPro" id="IPR011014">
    <property type="entry name" value="MscS_channel_TM-2"/>
</dbReference>
<dbReference type="InterPro" id="IPR006685">
    <property type="entry name" value="MscS_channel_2nd"/>
</dbReference>
<evidence type="ECO:0000259" key="8">
    <source>
        <dbReference type="Pfam" id="PF00924"/>
    </source>
</evidence>
<evidence type="ECO:0000256" key="2">
    <source>
        <dbReference type="ARBA" id="ARBA00008017"/>
    </source>
</evidence>
<dbReference type="Pfam" id="PF21088">
    <property type="entry name" value="MS_channel_1st"/>
    <property type="match status" value="1"/>
</dbReference>
<feature type="domain" description="Mechanosensitive ion channel transmembrane helices 2/3" evidence="9">
    <location>
        <begin position="63"/>
        <end position="101"/>
    </location>
</feature>
<dbReference type="InterPro" id="IPR045276">
    <property type="entry name" value="YbiO_bact"/>
</dbReference>
<dbReference type="AlphaFoldDB" id="A0A660SL34"/>
<evidence type="ECO:0000256" key="1">
    <source>
        <dbReference type="ARBA" id="ARBA00004651"/>
    </source>
</evidence>
<dbReference type="EMBL" id="QNBE01000031">
    <property type="protein sequence ID" value="RKX70660.1"/>
    <property type="molecule type" value="Genomic_DNA"/>
</dbReference>
<dbReference type="Gene3D" id="2.30.30.60">
    <property type="match status" value="1"/>
</dbReference>
<name>A0A660SL34_UNCW3</name>
<evidence type="ECO:0000259" key="9">
    <source>
        <dbReference type="Pfam" id="PF21088"/>
    </source>
</evidence>
<dbReference type="GO" id="GO:0008381">
    <property type="term" value="F:mechanosensitive monoatomic ion channel activity"/>
    <property type="evidence" value="ECO:0007669"/>
    <property type="project" value="InterPro"/>
</dbReference>
<evidence type="ECO:0000313" key="10">
    <source>
        <dbReference type="EMBL" id="RKX70660.1"/>
    </source>
</evidence>
<evidence type="ECO:0000313" key="11">
    <source>
        <dbReference type="Proteomes" id="UP000268469"/>
    </source>
</evidence>
<comment type="similarity">
    <text evidence="2">Belongs to the MscS (TC 1.A.23) family.</text>
</comment>
<dbReference type="PANTHER" id="PTHR30460:SF0">
    <property type="entry name" value="MODERATE CONDUCTANCE MECHANOSENSITIVE CHANNEL YBIO"/>
    <property type="match status" value="1"/>
</dbReference>
<dbReference type="FunFam" id="2.30.30.60:FF:000001">
    <property type="entry name" value="MscS Mechanosensitive ion channel"/>
    <property type="match status" value="1"/>
</dbReference>
<evidence type="ECO:0000256" key="6">
    <source>
        <dbReference type="ARBA" id="ARBA00023136"/>
    </source>
</evidence>
<evidence type="ECO:0000256" key="4">
    <source>
        <dbReference type="ARBA" id="ARBA00022692"/>
    </source>
</evidence>
<dbReference type="InterPro" id="IPR049142">
    <property type="entry name" value="MS_channel_1st"/>
</dbReference>
<dbReference type="InterPro" id="IPR023408">
    <property type="entry name" value="MscS_beta-dom_sf"/>
</dbReference>
<proteinExistence type="inferred from homology"/>
<dbReference type="Gene3D" id="1.10.287.1260">
    <property type="match status" value="1"/>
</dbReference>
<gene>
    <name evidence="10" type="ORF">DRP53_04195</name>
</gene>
<feature type="domain" description="Mechanosensitive ion channel MscS" evidence="8">
    <location>
        <begin position="103"/>
        <end position="167"/>
    </location>
</feature>
<feature type="transmembrane region" description="Helical" evidence="7">
    <location>
        <begin position="82"/>
        <end position="104"/>
    </location>
</feature>
<keyword evidence="5 7" id="KW-1133">Transmembrane helix</keyword>
<evidence type="ECO:0000256" key="5">
    <source>
        <dbReference type="ARBA" id="ARBA00022989"/>
    </source>
</evidence>
<dbReference type="InterPro" id="IPR010920">
    <property type="entry name" value="LSM_dom_sf"/>
</dbReference>
<evidence type="ECO:0008006" key="12">
    <source>
        <dbReference type="Google" id="ProtNLM"/>
    </source>
</evidence>
<protein>
    <recommendedName>
        <fullName evidence="12">Mechanosensitive ion channel family protein</fullName>
    </recommendedName>
</protein>
<accession>A0A660SL34</accession>
<dbReference type="GO" id="GO:0005886">
    <property type="term" value="C:plasma membrane"/>
    <property type="evidence" value="ECO:0007669"/>
    <property type="project" value="UniProtKB-SubCell"/>
</dbReference>
<evidence type="ECO:0000256" key="3">
    <source>
        <dbReference type="ARBA" id="ARBA00022475"/>
    </source>
</evidence>
<evidence type="ECO:0000256" key="7">
    <source>
        <dbReference type="SAM" id="Phobius"/>
    </source>
</evidence>
<sequence>MSIAIKSLIKIAVAIGCGVAASFLLRQVLKRFRARFEDEDPTTVSELEKRAETMIRGFQIIGNIIIGVIVVVIVLKEIGIEIGPIIATMGIVGFAVGFGAQSLIKDLISGFFLIIEDQIRIGDVVTIGKATGKVEKITIKTTRIRGRDGELYIVPNGDIRQVINYSRRISQLVIEIIATAEPNQLLEIAKQTAKALSKELKDLIIEPVKVSGIRSYEKGKVTIAMIFTSRLRDRDQLVGLVIPKISKVLEEEEIAAEINFHTPEGYILE</sequence>
<keyword evidence="6 7" id="KW-0472">Membrane</keyword>
<comment type="caution">
    <text evidence="10">The sequence shown here is derived from an EMBL/GenBank/DDBJ whole genome shotgun (WGS) entry which is preliminary data.</text>
</comment>
<comment type="subcellular location">
    <subcellularLocation>
        <location evidence="1">Cell membrane</location>
        <topology evidence="1">Multi-pass membrane protein</topology>
    </subcellularLocation>
</comment>
<feature type="transmembrane region" description="Helical" evidence="7">
    <location>
        <begin position="6"/>
        <end position="25"/>
    </location>
</feature>
<dbReference type="Proteomes" id="UP000268469">
    <property type="component" value="Unassembled WGS sequence"/>
</dbReference>
<reference evidence="10 11" key="1">
    <citation type="submission" date="2018-06" db="EMBL/GenBank/DDBJ databases">
        <title>Extensive metabolic versatility and redundancy in microbially diverse, dynamic hydrothermal sediments.</title>
        <authorList>
            <person name="Dombrowski N."/>
            <person name="Teske A."/>
            <person name="Baker B.J."/>
        </authorList>
    </citation>
    <scope>NUCLEOTIDE SEQUENCE [LARGE SCALE GENOMIC DNA]</scope>
    <source>
        <strain evidence="10">B36_G15</strain>
    </source>
</reference>
<keyword evidence="3" id="KW-1003">Cell membrane</keyword>
<feature type="transmembrane region" description="Helical" evidence="7">
    <location>
        <begin position="57"/>
        <end position="76"/>
    </location>
</feature>
<dbReference type="SUPFAM" id="SSF50182">
    <property type="entry name" value="Sm-like ribonucleoproteins"/>
    <property type="match status" value="1"/>
</dbReference>